<dbReference type="Proteomes" id="UP000504629">
    <property type="component" value="Unplaced"/>
</dbReference>
<comment type="subcellular location">
    <subcellularLocation>
        <location evidence="1 11">Endoplasmic reticulum membrane</location>
        <topology evidence="1 11">Multi-pass membrane protein</topology>
    </subcellularLocation>
</comment>
<reference evidence="13" key="1">
    <citation type="submission" date="2025-08" db="UniProtKB">
        <authorList>
            <consortium name="RefSeq"/>
        </authorList>
    </citation>
    <scope>IDENTIFICATION</scope>
    <source>
        <tissue evidence="13">Silk gland</tissue>
    </source>
</reference>
<sequence>MEDLRSLIVFEMVIKMFRQVSKSAGIEWAPLDVPMHRRLQTLAVAAWVFLAIFGEGIMLYLFIKLLYSSFWWLAFLYAVWMMSDIGICHKGGRTVQWVRNWGWWNYFRDFFPIKLVKTAELDPSKNYLFACFPHGVLSSGAFCSFATNALDFHKLFPGLTPHLVILGRHFLVPFARDVILSLGTCAPSQESLLYLLNPKRYQGQCVAMMVGGAAEALDSHPGKYIVILSRRKGFIRIAMKSGASLVPVFSFGENEVFRPLHNSLVRRFQEKLRRHTGIASVFPLGRGLFQYSFGVVPLRNPVTTVVGTPMEVKRNLDPTDEEVDEVHAEFRKRLVQLFENEKSKYLKNHEEVQLVIT</sequence>
<dbReference type="OrthoDB" id="264532at2759"/>
<dbReference type="PANTHER" id="PTHR12317:SF79">
    <property type="entry name" value="ACYLTRANSFERASE"/>
    <property type="match status" value="1"/>
</dbReference>
<name>A0A6J2KUL9_BOMMA</name>
<evidence type="ECO:0000256" key="7">
    <source>
        <dbReference type="ARBA" id="ARBA00022989"/>
    </source>
</evidence>
<dbReference type="AlphaFoldDB" id="A0A6J2KUL9"/>
<evidence type="ECO:0000256" key="6">
    <source>
        <dbReference type="ARBA" id="ARBA00022824"/>
    </source>
</evidence>
<feature type="transmembrane region" description="Helical" evidence="11">
    <location>
        <begin position="69"/>
        <end position="87"/>
    </location>
</feature>
<comment type="similarity">
    <text evidence="2 11">Belongs to the diacylglycerol acyltransferase family.</text>
</comment>
<evidence type="ECO:0000256" key="11">
    <source>
        <dbReference type="RuleBase" id="RU367023"/>
    </source>
</evidence>
<evidence type="ECO:0000256" key="3">
    <source>
        <dbReference type="ARBA" id="ARBA00022516"/>
    </source>
</evidence>
<keyword evidence="5 11" id="KW-0812">Transmembrane</keyword>
<keyword evidence="7 11" id="KW-1133">Transmembrane helix</keyword>
<evidence type="ECO:0000256" key="8">
    <source>
        <dbReference type="ARBA" id="ARBA00023098"/>
    </source>
</evidence>
<dbReference type="CDD" id="cd07987">
    <property type="entry name" value="LPLAT_MGAT-like"/>
    <property type="match status" value="1"/>
</dbReference>
<dbReference type="InterPro" id="IPR007130">
    <property type="entry name" value="DAGAT"/>
</dbReference>
<keyword evidence="6 11" id="KW-0256">Endoplasmic reticulum</keyword>
<keyword evidence="10" id="KW-0012">Acyltransferase</keyword>
<keyword evidence="3" id="KW-0444">Lipid biosynthesis</keyword>
<evidence type="ECO:0000313" key="13">
    <source>
        <dbReference type="RefSeq" id="XP_028043889.1"/>
    </source>
</evidence>
<evidence type="ECO:0000256" key="10">
    <source>
        <dbReference type="ARBA" id="ARBA00023315"/>
    </source>
</evidence>
<proteinExistence type="inferred from homology"/>
<evidence type="ECO:0000256" key="2">
    <source>
        <dbReference type="ARBA" id="ARBA00005420"/>
    </source>
</evidence>
<keyword evidence="12" id="KW-1185">Reference proteome</keyword>
<evidence type="ECO:0000256" key="9">
    <source>
        <dbReference type="ARBA" id="ARBA00023136"/>
    </source>
</evidence>
<dbReference type="GO" id="GO:0005789">
    <property type="term" value="C:endoplasmic reticulum membrane"/>
    <property type="evidence" value="ECO:0007669"/>
    <property type="project" value="UniProtKB-SubCell"/>
</dbReference>
<dbReference type="Pfam" id="PF03982">
    <property type="entry name" value="DAGAT"/>
    <property type="match status" value="1"/>
</dbReference>
<protein>
    <recommendedName>
        <fullName evidence="11">Acyltransferase</fullName>
        <ecNumber evidence="11">2.3.1.-</ecNumber>
    </recommendedName>
</protein>
<dbReference type="EC" id="2.3.1.-" evidence="11"/>
<dbReference type="RefSeq" id="XP_028043889.1">
    <property type="nucleotide sequence ID" value="XM_028188088.1"/>
</dbReference>
<dbReference type="GeneID" id="114253280"/>
<organism evidence="12 13">
    <name type="scientific">Bombyx mandarina</name>
    <name type="common">Wild silk moth</name>
    <name type="synonym">Wild silkworm</name>
    <dbReference type="NCBI Taxonomy" id="7092"/>
    <lineage>
        <taxon>Eukaryota</taxon>
        <taxon>Metazoa</taxon>
        <taxon>Ecdysozoa</taxon>
        <taxon>Arthropoda</taxon>
        <taxon>Hexapoda</taxon>
        <taxon>Insecta</taxon>
        <taxon>Pterygota</taxon>
        <taxon>Neoptera</taxon>
        <taxon>Endopterygota</taxon>
        <taxon>Lepidoptera</taxon>
        <taxon>Glossata</taxon>
        <taxon>Ditrysia</taxon>
        <taxon>Bombycoidea</taxon>
        <taxon>Bombycidae</taxon>
        <taxon>Bombycinae</taxon>
        <taxon>Bombyx</taxon>
    </lineage>
</organism>
<evidence type="ECO:0000256" key="4">
    <source>
        <dbReference type="ARBA" id="ARBA00022679"/>
    </source>
</evidence>
<dbReference type="PANTHER" id="PTHR12317">
    <property type="entry name" value="DIACYLGLYCEROL O-ACYLTRANSFERASE"/>
    <property type="match status" value="1"/>
</dbReference>
<evidence type="ECO:0000313" key="12">
    <source>
        <dbReference type="Proteomes" id="UP000504629"/>
    </source>
</evidence>
<keyword evidence="9 11" id="KW-0472">Membrane</keyword>
<dbReference type="KEGG" id="bman:114253280"/>
<dbReference type="GO" id="GO:0004144">
    <property type="term" value="F:diacylglycerol O-acyltransferase activity"/>
    <property type="evidence" value="ECO:0007669"/>
    <property type="project" value="TreeGrafter"/>
</dbReference>
<feature type="transmembrane region" description="Helical" evidence="11">
    <location>
        <begin position="42"/>
        <end position="63"/>
    </location>
</feature>
<gene>
    <name evidence="13" type="primary">LOC114253280</name>
</gene>
<evidence type="ECO:0000256" key="5">
    <source>
        <dbReference type="ARBA" id="ARBA00022692"/>
    </source>
</evidence>
<dbReference type="GO" id="GO:0019432">
    <property type="term" value="P:triglyceride biosynthetic process"/>
    <property type="evidence" value="ECO:0007669"/>
    <property type="project" value="TreeGrafter"/>
</dbReference>
<keyword evidence="4 11" id="KW-0808">Transferase</keyword>
<evidence type="ECO:0000256" key="1">
    <source>
        <dbReference type="ARBA" id="ARBA00004477"/>
    </source>
</evidence>
<accession>A0A6J2KUL9</accession>
<keyword evidence="8" id="KW-0443">Lipid metabolism</keyword>